<name>A0ABR4DAJ8_9PEZI</name>
<organism evidence="2 3">
    <name type="scientific">Remersonia thermophila</name>
    <dbReference type="NCBI Taxonomy" id="72144"/>
    <lineage>
        <taxon>Eukaryota</taxon>
        <taxon>Fungi</taxon>
        <taxon>Dikarya</taxon>
        <taxon>Ascomycota</taxon>
        <taxon>Pezizomycotina</taxon>
        <taxon>Sordariomycetes</taxon>
        <taxon>Sordariomycetidae</taxon>
        <taxon>Sordariales</taxon>
        <taxon>Sordariales incertae sedis</taxon>
        <taxon>Remersonia</taxon>
    </lineage>
</organism>
<feature type="region of interest" description="Disordered" evidence="1">
    <location>
        <begin position="106"/>
        <end position="166"/>
    </location>
</feature>
<feature type="compositionally biased region" description="Low complexity" evidence="1">
    <location>
        <begin position="298"/>
        <end position="307"/>
    </location>
</feature>
<comment type="caution">
    <text evidence="2">The sequence shown here is derived from an EMBL/GenBank/DDBJ whole genome shotgun (WGS) entry which is preliminary data.</text>
</comment>
<reference evidence="2 3" key="1">
    <citation type="journal article" date="2024" name="Commun. Biol.">
        <title>Comparative genomic analysis of thermophilic fungi reveals convergent evolutionary adaptations and gene losses.</title>
        <authorList>
            <person name="Steindorff A.S."/>
            <person name="Aguilar-Pontes M.V."/>
            <person name="Robinson A.J."/>
            <person name="Andreopoulos B."/>
            <person name="LaButti K."/>
            <person name="Kuo A."/>
            <person name="Mondo S."/>
            <person name="Riley R."/>
            <person name="Otillar R."/>
            <person name="Haridas S."/>
            <person name="Lipzen A."/>
            <person name="Grimwood J."/>
            <person name="Schmutz J."/>
            <person name="Clum A."/>
            <person name="Reid I.D."/>
            <person name="Moisan M.C."/>
            <person name="Butler G."/>
            <person name="Nguyen T.T.M."/>
            <person name="Dewar K."/>
            <person name="Conant G."/>
            <person name="Drula E."/>
            <person name="Henrissat B."/>
            <person name="Hansel C."/>
            <person name="Singer S."/>
            <person name="Hutchinson M.I."/>
            <person name="de Vries R.P."/>
            <person name="Natvig D.O."/>
            <person name="Powell A.J."/>
            <person name="Tsang A."/>
            <person name="Grigoriev I.V."/>
        </authorList>
    </citation>
    <scope>NUCLEOTIDE SEQUENCE [LARGE SCALE GENOMIC DNA]</scope>
    <source>
        <strain evidence="2 3">ATCC 22073</strain>
    </source>
</reference>
<dbReference type="GeneID" id="98125722"/>
<dbReference type="RefSeq" id="XP_070866024.1">
    <property type="nucleotide sequence ID" value="XM_071011078.1"/>
</dbReference>
<evidence type="ECO:0000313" key="2">
    <source>
        <dbReference type="EMBL" id="KAL2267297.1"/>
    </source>
</evidence>
<gene>
    <name evidence="2" type="ORF">VTJ83DRAFT_4574</name>
</gene>
<feature type="compositionally biased region" description="Pro residues" evidence="1">
    <location>
        <begin position="216"/>
        <end position="236"/>
    </location>
</feature>
<feature type="compositionally biased region" description="Acidic residues" evidence="1">
    <location>
        <begin position="120"/>
        <end position="130"/>
    </location>
</feature>
<feature type="compositionally biased region" description="Basic residues" evidence="1">
    <location>
        <begin position="63"/>
        <end position="73"/>
    </location>
</feature>
<dbReference type="EMBL" id="JAZGUE010000004">
    <property type="protein sequence ID" value="KAL2267297.1"/>
    <property type="molecule type" value="Genomic_DNA"/>
</dbReference>
<dbReference type="Proteomes" id="UP001600064">
    <property type="component" value="Unassembled WGS sequence"/>
</dbReference>
<feature type="region of interest" description="Disordered" evidence="1">
    <location>
        <begin position="207"/>
        <end position="245"/>
    </location>
</feature>
<keyword evidence="3" id="KW-1185">Reference proteome</keyword>
<sequence length="377" mass="41057">MDSTPRQALFPPPILPSDLVQFIINRCTYPTVLLVCSSRADFLSALTQDFVSRQQHQHEQLRQHRRRSRRRHQQSPPPATEEATSPPAQPPVAGLSHLRHVVREEEVGDGVDAEAYMNDGNDDDNEDEAEPSISLHSSSSSSRDSSRDSSPHRPPHPHPPSHPLLTPTLAQLSATRHIRTVFVPTVSHLRAFLSVFSVVVDNHQAAAAASSTLPSRKPPPPPTQRLHPPPPPPPPHPDVKHGNKPVSQEEAPLLLVYGFLRLHRDTSEWSAQGVGASAAGLVEAAARTGLRAVVVEGQQQHQTPQGQKSGGGDGDEPAAVVGMDKLLAEKVPILSGGDAKRIGGELGRKTVEVRMVLGRWFRLGDRAWWDGEEALRA</sequence>
<feature type="region of interest" description="Disordered" evidence="1">
    <location>
        <begin position="53"/>
        <end position="93"/>
    </location>
</feature>
<feature type="compositionally biased region" description="Low complexity" evidence="1">
    <location>
        <begin position="131"/>
        <end position="143"/>
    </location>
</feature>
<evidence type="ECO:0000313" key="3">
    <source>
        <dbReference type="Proteomes" id="UP001600064"/>
    </source>
</evidence>
<evidence type="ECO:0000256" key="1">
    <source>
        <dbReference type="SAM" id="MobiDB-lite"/>
    </source>
</evidence>
<protein>
    <submittedName>
        <fullName evidence="2">Uncharacterized protein</fullName>
    </submittedName>
</protein>
<proteinExistence type="predicted"/>
<feature type="region of interest" description="Disordered" evidence="1">
    <location>
        <begin position="297"/>
        <end position="317"/>
    </location>
</feature>
<accession>A0ABR4DAJ8</accession>